<proteinExistence type="predicted"/>
<comment type="caution">
    <text evidence="2">The sequence shown here is derived from an EMBL/GenBank/DDBJ whole genome shotgun (WGS) entry which is preliminary data.</text>
</comment>
<keyword evidence="3" id="KW-1185">Reference proteome</keyword>
<dbReference type="SUPFAM" id="SSF52266">
    <property type="entry name" value="SGNH hydrolase"/>
    <property type="match status" value="1"/>
</dbReference>
<organism evidence="2 3">
    <name type="scientific">Paenibacillus rigui</name>
    <dbReference type="NCBI Taxonomy" id="554312"/>
    <lineage>
        <taxon>Bacteria</taxon>
        <taxon>Bacillati</taxon>
        <taxon>Bacillota</taxon>
        <taxon>Bacilli</taxon>
        <taxon>Bacillales</taxon>
        <taxon>Paenibacillaceae</taxon>
        <taxon>Paenibacillus</taxon>
    </lineage>
</organism>
<dbReference type="Gene3D" id="2.60.120.260">
    <property type="entry name" value="Galactose-binding domain-like"/>
    <property type="match status" value="1"/>
</dbReference>
<dbReference type="PANTHER" id="PTHR30383:SF29">
    <property type="entry name" value="SGNH HYDROLASE-TYPE ESTERASE DOMAIN-CONTAINING PROTEIN"/>
    <property type="match status" value="1"/>
</dbReference>
<dbReference type="OrthoDB" id="2536002at2"/>
<protein>
    <submittedName>
        <fullName evidence="2">Lipase</fullName>
    </submittedName>
</protein>
<accession>A0A229UU41</accession>
<gene>
    <name evidence="2" type="ORF">CF651_05525</name>
</gene>
<evidence type="ECO:0000313" key="3">
    <source>
        <dbReference type="Proteomes" id="UP000215509"/>
    </source>
</evidence>
<dbReference type="PANTHER" id="PTHR30383">
    <property type="entry name" value="THIOESTERASE 1/PROTEASE 1/LYSOPHOSPHOLIPASE L1"/>
    <property type="match status" value="1"/>
</dbReference>
<dbReference type="InterPro" id="IPR036514">
    <property type="entry name" value="SGNH_hydro_sf"/>
</dbReference>
<dbReference type="InterPro" id="IPR051532">
    <property type="entry name" value="Ester_Hydrolysis_Enzymes"/>
</dbReference>
<feature type="domain" description="SGNH hydrolase-type esterase" evidence="1">
    <location>
        <begin position="157"/>
        <end position="335"/>
    </location>
</feature>
<sequence length="350" mass="40356">MLYNGLYFHNVSELEQRDHGSGVRLQRFPKEVRHQLSEKGRWKAVQSNGCELRFVTEAKHVRVTVASQETNGRVFVFRGDFFHSAHTLQAGVVQTLQLDVPERFADVIPERLNNRAFQSNVWRLYFDRFSAVFYEVESFGFEVRAPYPEEMPRLTMLAYGSSITQGAGALANYNCYVQQAARRLEMDVLNLGLSGSCYCEAELADHLAERHDWDIAYLELGVNMRSVFTVEAFKARIHYLLDSMIERHPGKPVFLTTMYPNRGTYCHEEASIRPYREHEEQFNDVLRSYCADKQHKQLHLLNGSDIMTDFVSLTSDLIHPSDYGHMLMGEQVARLLCTEVERLRAKAVGK</sequence>
<dbReference type="InterPro" id="IPR013830">
    <property type="entry name" value="SGNH_hydro"/>
</dbReference>
<dbReference type="Pfam" id="PF14606">
    <property type="entry name" value="Lipase_GDSL_3"/>
    <property type="match status" value="1"/>
</dbReference>
<dbReference type="Gene3D" id="3.40.50.1110">
    <property type="entry name" value="SGNH hydrolase"/>
    <property type="match status" value="1"/>
</dbReference>
<name>A0A229UU41_9BACL</name>
<dbReference type="RefSeq" id="WP_094013864.1">
    <property type="nucleotide sequence ID" value="NZ_NMQW01000008.1"/>
</dbReference>
<evidence type="ECO:0000313" key="2">
    <source>
        <dbReference type="EMBL" id="OXM87117.1"/>
    </source>
</evidence>
<dbReference type="AlphaFoldDB" id="A0A229UU41"/>
<dbReference type="EMBL" id="NMQW01000008">
    <property type="protein sequence ID" value="OXM87117.1"/>
    <property type="molecule type" value="Genomic_DNA"/>
</dbReference>
<dbReference type="Proteomes" id="UP000215509">
    <property type="component" value="Unassembled WGS sequence"/>
</dbReference>
<reference evidence="2 3" key="1">
    <citation type="submission" date="2017-07" db="EMBL/GenBank/DDBJ databases">
        <title>Genome sequencing and assembly of Paenibacillus rigui.</title>
        <authorList>
            <person name="Mayilraj S."/>
        </authorList>
    </citation>
    <scope>NUCLEOTIDE SEQUENCE [LARGE SCALE GENOMIC DNA]</scope>
    <source>
        <strain evidence="2 3">JCM 16352</strain>
    </source>
</reference>
<evidence type="ECO:0000259" key="1">
    <source>
        <dbReference type="Pfam" id="PF14606"/>
    </source>
</evidence>